<organism evidence="2">
    <name type="scientific">marine sediment metagenome</name>
    <dbReference type="NCBI Taxonomy" id="412755"/>
    <lineage>
        <taxon>unclassified sequences</taxon>
        <taxon>metagenomes</taxon>
        <taxon>ecological metagenomes</taxon>
    </lineage>
</organism>
<feature type="compositionally biased region" description="Polar residues" evidence="1">
    <location>
        <begin position="7"/>
        <end position="18"/>
    </location>
</feature>
<name>A0A0F8WP39_9ZZZZ</name>
<protein>
    <submittedName>
        <fullName evidence="2">Uncharacterized protein</fullName>
    </submittedName>
</protein>
<accession>A0A0F8WP39</accession>
<feature type="non-terminal residue" evidence="2">
    <location>
        <position position="1"/>
    </location>
</feature>
<dbReference type="EMBL" id="LAZR01068212">
    <property type="protein sequence ID" value="KKK50060.1"/>
    <property type="molecule type" value="Genomic_DNA"/>
</dbReference>
<gene>
    <name evidence="2" type="ORF">LCGC14_3128800</name>
</gene>
<evidence type="ECO:0000256" key="1">
    <source>
        <dbReference type="SAM" id="MobiDB-lite"/>
    </source>
</evidence>
<comment type="caution">
    <text evidence="2">The sequence shown here is derived from an EMBL/GenBank/DDBJ whole genome shotgun (WGS) entry which is preliminary data.</text>
</comment>
<feature type="region of interest" description="Disordered" evidence="1">
    <location>
        <begin position="1"/>
        <end position="21"/>
    </location>
</feature>
<dbReference type="AlphaFoldDB" id="A0A0F8WP39"/>
<proteinExistence type="predicted"/>
<feature type="non-terminal residue" evidence="2">
    <location>
        <position position="340"/>
    </location>
</feature>
<sequence>NKFINEQLGTPSEQQPTREQFGGIITPGLSEEQVANLENIPIIGPAVAREAQFFSTPARLAASLVWPVFLLRGAVGGVALASAAGLAGAPEPVQVGAQLVGNVLTPGAGIVPKLSTIGKTSPKATVYVTRLTEEIVSLKQQATLWRGTGKPTLIAQAQDAEHAALILEGSLARAQGRALVSEPTGAVIGEGALTPTKAEIGILRTVRAETIGDIIAPEFAQAPVRADVRATGETISSQVLQPRPQTGPAILQTQLPQGVTDVGQRLAAEPGGGTLTGLGEVKDAFGRLIDPLLPQGGIEGGFVPRPSGMRPGAKVTGLTQEGEQIEGTLIQVSGDKAIVR</sequence>
<evidence type="ECO:0000313" key="2">
    <source>
        <dbReference type="EMBL" id="KKK50060.1"/>
    </source>
</evidence>
<reference evidence="2" key="1">
    <citation type="journal article" date="2015" name="Nature">
        <title>Complex archaea that bridge the gap between prokaryotes and eukaryotes.</title>
        <authorList>
            <person name="Spang A."/>
            <person name="Saw J.H."/>
            <person name="Jorgensen S.L."/>
            <person name="Zaremba-Niedzwiedzka K."/>
            <person name="Martijn J."/>
            <person name="Lind A.E."/>
            <person name="van Eijk R."/>
            <person name="Schleper C."/>
            <person name="Guy L."/>
            <person name="Ettema T.J."/>
        </authorList>
    </citation>
    <scope>NUCLEOTIDE SEQUENCE</scope>
</reference>